<keyword evidence="9" id="KW-0443">Lipid metabolism</keyword>
<keyword evidence="18" id="KW-1185">Reference proteome</keyword>
<proteinExistence type="inferred from homology"/>
<comment type="similarity">
    <text evidence="4">Belongs to the short-chain dehydrogenases/reductases (SDR) family.</text>
</comment>
<evidence type="ECO:0000256" key="7">
    <source>
        <dbReference type="ARBA" id="ARBA00022919"/>
    </source>
</evidence>
<keyword evidence="7" id="KW-0746">Sphingolipid metabolism</keyword>
<dbReference type="PANTHER" id="PTHR43550:SF3">
    <property type="entry name" value="3-KETODIHYDROSPHINGOSINE REDUCTASE"/>
    <property type="match status" value="1"/>
</dbReference>
<keyword evidence="16" id="KW-0812">Transmembrane</keyword>
<dbReference type="CDD" id="cd08939">
    <property type="entry name" value="KDSR-like_SDR_c"/>
    <property type="match status" value="1"/>
</dbReference>
<dbReference type="GO" id="GO:0005789">
    <property type="term" value="C:endoplasmic reticulum membrane"/>
    <property type="evidence" value="ECO:0007669"/>
    <property type="project" value="TreeGrafter"/>
</dbReference>
<dbReference type="InterPro" id="IPR002347">
    <property type="entry name" value="SDR_fam"/>
</dbReference>
<evidence type="ECO:0000256" key="9">
    <source>
        <dbReference type="ARBA" id="ARBA00023098"/>
    </source>
</evidence>
<dbReference type="AlphaFoldDB" id="A0A376B3B4"/>
<dbReference type="UniPathway" id="UPA00222"/>
<evidence type="ECO:0000313" key="17">
    <source>
        <dbReference type="EMBL" id="SSD58620.1"/>
    </source>
</evidence>
<dbReference type="PANTHER" id="PTHR43550">
    <property type="entry name" value="3-KETODIHYDROSPHINGOSINE REDUCTASE"/>
    <property type="match status" value="1"/>
</dbReference>
<dbReference type="Gene3D" id="3.40.50.720">
    <property type="entry name" value="NAD(P)-binding Rossmann-like Domain"/>
    <property type="match status" value="1"/>
</dbReference>
<keyword evidence="16" id="KW-1133">Transmembrane helix</keyword>
<evidence type="ECO:0000256" key="8">
    <source>
        <dbReference type="ARBA" id="ARBA00023002"/>
    </source>
</evidence>
<evidence type="ECO:0000256" key="12">
    <source>
        <dbReference type="ARBA" id="ARBA00029797"/>
    </source>
</evidence>
<protein>
    <recommendedName>
        <fullName evidence="11">3-ketodihydrosphingosine reductase TSC10</fullName>
        <ecNumber evidence="10">1.1.1.102</ecNumber>
    </recommendedName>
    <alternativeName>
        <fullName evidence="13">3-dehydrosphinganine reductase</fullName>
    </alternativeName>
    <alternativeName>
        <fullName evidence="12">KDS reductase</fullName>
    </alternativeName>
</protein>
<name>A0A376B3B4_9ASCO</name>
<evidence type="ECO:0000256" key="15">
    <source>
        <dbReference type="ARBA" id="ARBA00048930"/>
    </source>
</evidence>
<dbReference type="InterPro" id="IPR045022">
    <property type="entry name" value="KDSR-like"/>
</dbReference>
<evidence type="ECO:0000313" key="18">
    <source>
        <dbReference type="Proteomes" id="UP000262825"/>
    </source>
</evidence>
<dbReference type="EMBL" id="UFAJ01000029">
    <property type="protein sequence ID" value="SSD58620.1"/>
    <property type="molecule type" value="Genomic_DNA"/>
</dbReference>
<dbReference type="EC" id="1.1.1.102" evidence="10"/>
<evidence type="ECO:0000256" key="14">
    <source>
        <dbReference type="ARBA" id="ARBA00044737"/>
    </source>
</evidence>
<keyword evidence="5" id="KW-0256">Endoplasmic reticulum</keyword>
<comment type="pathway">
    <text evidence="3">Sphingolipid metabolism.</text>
</comment>
<gene>
    <name evidence="17" type="ORF">SCODWIG_00381</name>
</gene>
<evidence type="ECO:0000256" key="2">
    <source>
        <dbReference type="ARBA" id="ARBA00004760"/>
    </source>
</evidence>
<evidence type="ECO:0000256" key="10">
    <source>
        <dbReference type="ARBA" id="ARBA00026112"/>
    </source>
</evidence>
<dbReference type="Pfam" id="PF00106">
    <property type="entry name" value="adh_short"/>
    <property type="match status" value="1"/>
</dbReference>
<dbReference type="GO" id="GO:0006666">
    <property type="term" value="P:3-keto-sphinganine metabolic process"/>
    <property type="evidence" value="ECO:0007669"/>
    <property type="project" value="InterPro"/>
</dbReference>
<comment type="catalytic activity">
    <reaction evidence="15">
        <text>sphinganine + NADP(+) = 3-oxosphinganine + NADPH + H(+)</text>
        <dbReference type="Rhea" id="RHEA:22640"/>
        <dbReference type="ChEBI" id="CHEBI:15378"/>
        <dbReference type="ChEBI" id="CHEBI:57783"/>
        <dbReference type="ChEBI" id="CHEBI:57817"/>
        <dbReference type="ChEBI" id="CHEBI:58299"/>
        <dbReference type="ChEBI" id="CHEBI:58349"/>
        <dbReference type="EC" id="1.1.1.102"/>
    </reaction>
    <physiologicalReaction direction="right-to-left" evidence="15">
        <dbReference type="Rhea" id="RHEA:22642"/>
    </physiologicalReaction>
</comment>
<evidence type="ECO:0000256" key="16">
    <source>
        <dbReference type="SAM" id="Phobius"/>
    </source>
</evidence>
<feature type="transmembrane region" description="Helical" evidence="16">
    <location>
        <begin position="365"/>
        <end position="388"/>
    </location>
</feature>
<dbReference type="InterPro" id="IPR036291">
    <property type="entry name" value="NAD(P)-bd_dom_sf"/>
</dbReference>
<accession>A0A376B3B4</accession>
<dbReference type="VEuPathDB" id="FungiDB:SCODWIG_00381"/>
<sequence length="509" mass="57784">MFGRTRSRSTGSNTSNTSFDRNMYQYYYNHYTKTNGDEYRIQDMNDNPKNFSMENQTVLISGGSQGLGFQFARKYYKETCNTRIILVSRSSDKLINACEKITGDEHQSPSFLNIQDYDEKLHTHIPGVSNVDQNSYRKNKKHDSSFTITNNKNNSISDRNIRLFYYPCDLSKAEDVQGNLISLLVSKRLLPTQVFFCAGGAHPALFKDMELQQLENGVTMNYLSALYLSHSILKLINTYDNYNPHLIFFNSEAIFFPFIGYSQYAPLKQALKCLVSILRHEYPNQRISNVYPGNFDSEGFKVENETKPEITVELEGKSTTISCEACCDKIIWWLGKGYDDITTELLGWFLMSLDLGLNKNWNYSIFWFLQLLIGCIFNLLVAPFYMFFTDRLIKNWSRKQSGYNSSSSASIIGPDNSLYELRTSEGGVSSSSSSTYPLLQKTSSLTIADDNDETSSITSSRYGGRRLKTTSNGVTAATTTTLNPAIINSNEDRFLGFTKGSNGSRQRLL</sequence>
<evidence type="ECO:0000256" key="13">
    <source>
        <dbReference type="ARBA" id="ARBA00032891"/>
    </source>
</evidence>
<organism evidence="17 18">
    <name type="scientific">Saccharomycodes ludwigii</name>
    <dbReference type="NCBI Taxonomy" id="36035"/>
    <lineage>
        <taxon>Eukaryota</taxon>
        <taxon>Fungi</taxon>
        <taxon>Dikarya</taxon>
        <taxon>Ascomycota</taxon>
        <taxon>Saccharomycotina</taxon>
        <taxon>Saccharomycetes</taxon>
        <taxon>Saccharomycodales</taxon>
        <taxon>Saccharomycodaceae</taxon>
        <taxon>Saccharomycodes</taxon>
    </lineage>
</organism>
<evidence type="ECO:0000256" key="4">
    <source>
        <dbReference type="ARBA" id="ARBA00006484"/>
    </source>
</evidence>
<dbReference type="OrthoDB" id="10267115at2759"/>
<keyword evidence="16" id="KW-0472">Membrane</keyword>
<dbReference type="SUPFAM" id="SSF51735">
    <property type="entry name" value="NAD(P)-binding Rossmann-fold domains"/>
    <property type="match status" value="1"/>
</dbReference>
<dbReference type="GO" id="GO:0030148">
    <property type="term" value="P:sphingolipid biosynthetic process"/>
    <property type="evidence" value="ECO:0007669"/>
    <property type="project" value="InterPro"/>
</dbReference>
<dbReference type="Proteomes" id="UP000262825">
    <property type="component" value="Unassembled WGS sequence"/>
</dbReference>
<reference evidence="18" key="1">
    <citation type="submission" date="2018-06" db="EMBL/GenBank/DDBJ databases">
        <authorList>
            <person name="Guldener U."/>
        </authorList>
    </citation>
    <scope>NUCLEOTIDE SEQUENCE [LARGE SCALE GENOMIC DNA]</scope>
    <source>
        <strain evidence="18">UTAD17</strain>
    </source>
</reference>
<comment type="subcellular location">
    <subcellularLocation>
        <location evidence="1">Endoplasmic reticulum</location>
    </subcellularLocation>
</comment>
<keyword evidence="6" id="KW-0521">NADP</keyword>
<keyword evidence="8" id="KW-0560">Oxidoreductase</keyword>
<evidence type="ECO:0000256" key="6">
    <source>
        <dbReference type="ARBA" id="ARBA00022857"/>
    </source>
</evidence>
<evidence type="ECO:0000256" key="11">
    <source>
        <dbReference type="ARBA" id="ARBA00026241"/>
    </source>
</evidence>
<evidence type="ECO:0000256" key="5">
    <source>
        <dbReference type="ARBA" id="ARBA00022824"/>
    </source>
</evidence>
<comment type="pathway">
    <text evidence="2">Lipid metabolism; sphingolipid metabolism.</text>
</comment>
<comment type="function">
    <text evidence="14">Catalyzes the reduction of 3'-oxosphinganine (3-ketodihydrosphingosine/KDS) to sphinganine (dihydrosphingosine/DHS), the second step of de novo sphingolipid biosynthesis.</text>
</comment>
<dbReference type="GO" id="GO:0047560">
    <property type="term" value="F:3-dehydrosphinganine reductase activity"/>
    <property type="evidence" value="ECO:0007669"/>
    <property type="project" value="UniProtKB-EC"/>
</dbReference>
<evidence type="ECO:0000256" key="1">
    <source>
        <dbReference type="ARBA" id="ARBA00004240"/>
    </source>
</evidence>
<evidence type="ECO:0000256" key="3">
    <source>
        <dbReference type="ARBA" id="ARBA00004991"/>
    </source>
</evidence>